<accession>A0A371K5T4</accession>
<organism evidence="1 2">
    <name type="scientific">Lysobacter silvisoli</name>
    <dbReference type="NCBI Taxonomy" id="2293254"/>
    <lineage>
        <taxon>Bacteria</taxon>
        <taxon>Pseudomonadati</taxon>
        <taxon>Pseudomonadota</taxon>
        <taxon>Gammaproteobacteria</taxon>
        <taxon>Lysobacterales</taxon>
        <taxon>Lysobacteraceae</taxon>
        <taxon>Lysobacter</taxon>
    </lineage>
</organism>
<evidence type="ECO:0000313" key="2">
    <source>
        <dbReference type="Proteomes" id="UP000264492"/>
    </source>
</evidence>
<keyword evidence="2" id="KW-1185">Reference proteome</keyword>
<comment type="caution">
    <text evidence="1">The sequence shown here is derived from an EMBL/GenBank/DDBJ whole genome shotgun (WGS) entry which is preliminary data.</text>
</comment>
<dbReference type="AlphaFoldDB" id="A0A371K5T4"/>
<sequence length="97" mass="9770">MPFSAPSSSAARILSRCAGSLSMACTFRPAALSASPCGASPALALPSDRMLPRLCEGPEMKARTVPAGRPASGLPPSVRVALSCSGSPMPALAWLTS</sequence>
<reference evidence="1 2" key="1">
    <citation type="submission" date="2018-08" db="EMBL/GenBank/DDBJ databases">
        <title>Lysobacter sp. zong2l5, whole genome shotgun sequence.</title>
        <authorList>
            <person name="Zhang X."/>
            <person name="Feng G."/>
            <person name="Zhu H."/>
        </authorList>
    </citation>
    <scope>NUCLEOTIDE SEQUENCE [LARGE SCALE GENOMIC DNA]</scope>
    <source>
        <strain evidence="2">zong2l5</strain>
    </source>
</reference>
<proteinExistence type="predicted"/>
<name>A0A371K5T4_9GAMM</name>
<dbReference type="EMBL" id="QTSU01000001">
    <property type="protein sequence ID" value="RDZ29303.1"/>
    <property type="molecule type" value="Genomic_DNA"/>
</dbReference>
<protein>
    <submittedName>
        <fullName evidence="1">Uncharacterized protein</fullName>
    </submittedName>
</protein>
<evidence type="ECO:0000313" key="1">
    <source>
        <dbReference type="EMBL" id="RDZ29303.1"/>
    </source>
</evidence>
<dbReference type="Proteomes" id="UP000264492">
    <property type="component" value="Unassembled WGS sequence"/>
</dbReference>
<gene>
    <name evidence="1" type="ORF">DX914_09530</name>
</gene>